<dbReference type="Pfam" id="PF00871">
    <property type="entry name" value="Acetate_kinase"/>
    <property type="match status" value="1"/>
</dbReference>
<comment type="cofactor">
    <cofactor evidence="6">
        <name>Mg(2+)</name>
        <dbReference type="ChEBI" id="CHEBI:18420"/>
    </cofactor>
    <cofactor evidence="6">
        <name>Mn(2+)</name>
        <dbReference type="ChEBI" id="CHEBI:29035"/>
    </cofactor>
    <text evidence="6">Mg(2+). Can also accept Mn(2+).</text>
</comment>
<keyword evidence="9" id="KW-1185">Reference proteome</keyword>
<dbReference type="OrthoDB" id="9802453at2"/>
<feature type="site" description="Transition state stabilizer" evidence="6">
    <location>
        <position position="178"/>
    </location>
</feature>
<dbReference type="EMBL" id="QXIS01000032">
    <property type="protein sequence ID" value="RIE05892.1"/>
    <property type="molecule type" value="Genomic_DNA"/>
</dbReference>
<comment type="catalytic activity">
    <reaction evidence="6">
        <text>acetate + ATP = acetyl phosphate + ADP</text>
        <dbReference type="Rhea" id="RHEA:11352"/>
        <dbReference type="ChEBI" id="CHEBI:22191"/>
        <dbReference type="ChEBI" id="CHEBI:30089"/>
        <dbReference type="ChEBI" id="CHEBI:30616"/>
        <dbReference type="ChEBI" id="CHEBI:456216"/>
        <dbReference type="EC" id="2.7.2.1"/>
    </reaction>
</comment>
<comment type="pathway">
    <text evidence="6">Metabolic intermediate biosynthesis; acetyl-CoA biosynthesis; acetyl-CoA from acetate: step 1/2.</text>
</comment>
<reference evidence="8 9" key="1">
    <citation type="submission" date="2018-09" db="EMBL/GenBank/DDBJ databases">
        <title>Discovery and Ecogenomic Context for Candidatus Cryosericales, a Global Caldiserica Order Active in Thawing Permafrost.</title>
        <authorList>
            <person name="Martinez M.A."/>
            <person name="Woodcroft B.J."/>
            <person name="Ignacio Espinoza J.C."/>
            <person name="Zayed A."/>
            <person name="Singleton C.M."/>
            <person name="Boyd J."/>
            <person name="Li Y.-F."/>
            <person name="Purvine S."/>
            <person name="Maughan H."/>
            <person name="Hodgkins S.B."/>
            <person name="Anderson D."/>
            <person name="Sederholm M."/>
            <person name="Temperton B."/>
            <person name="Saleska S.R."/>
            <person name="Tyson G.W."/>
            <person name="Rich V.I."/>
        </authorList>
    </citation>
    <scope>NUCLEOTIDE SEQUENCE [LARGE SCALE GENOMIC DNA]</scope>
    <source>
        <strain evidence="8 9">SMC7</strain>
    </source>
</reference>
<dbReference type="EC" id="2.7.2.1" evidence="6"/>
<dbReference type="GO" id="GO:0006085">
    <property type="term" value="P:acetyl-CoA biosynthetic process"/>
    <property type="evidence" value="ECO:0007669"/>
    <property type="project" value="UniProtKB-UniRule"/>
</dbReference>
<dbReference type="InterPro" id="IPR004372">
    <property type="entry name" value="Ac/propionate_kinase"/>
</dbReference>
<gene>
    <name evidence="6" type="primary">ackA</name>
    <name evidence="8" type="ORF">SMC7_05710</name>
</gene>
<keyword evidence="6" id="KW-0460">Magnesium</keyword>
<dbReference type="GO" id="GO:0000287">
    <property type="term" value="F:magnesium ion binding"/>
    <property type="evidence" value="ECO:0007669"/>
    <property type="project" value="UniProtKB-UniRule"/>
</dbReference>
<dbReference type="PIRSF" id="PIRSF000722">
    <property type="entry name" value="Acetate_prop_kin"/>
    <property type="match status" value="1"/>
</dbReference>
<keyword evidence="6" id="KW-0479">Metal-binding</keyword>
<dbReference type="HAMAP" id="MF_00020">
    <property type="entry name" value="Acetate_kinase"/>
    <property type="match status" value="1"/>
</dbReference>
<evidence type="ECO:0000256" key="7">
    <source>
        <dbReference type="RuleBase" id="RU003835"/>
    </source>
</evidence>
<comment type="subcellular location">
    <subcellularLocation>
        <location evidence="6">Cytoplasm</location>
    </subcellularLocation>
</comment>
<sequence length="399" mass="43739">MKVLILNCGSSSIKYKLYDDDQQLAEGLLEKIGTAQAQLNHTVARRKKLVSVHEILEHHAGVELILTVLVDPEKGVLASIEDIQAVGHRVVHGAESFSESTLITPEVVAKIEECIDIAPLHNPPNLAGIYAISQLLPRVPQVAVFDTAFHQTMPDKAFMYAIPYVFYARNHIRKYGFHGISHYYVSHEAAAMLGRTVDELKLITCHLGNGSSVTAVDHGRSVDTSMGFTPLEGLPMGTRCGDIDPAVPLYIMGKEELNLQQINALLNKHSGVLGISGISNDFRALQEESDKGDKRATLALEVFCYRLKKYIGSYIAAMNGVDAIVFTGGIGENSEVVREMVVKDMEFLGVELDADKNRAKKRGEAADISKPSSRIKVLVIPTNEELVIARDTRRIVAAN</sequence>
<dbReference type="CDD" id="cd24010">
    <property type="entry name" value="ASKHA_NBD_AcK_PK"/>
    <property type="match status" value="1"/>
</dbReference>
<keyword evidence="3 6" id="KW-0547">Nucleotide-binding</keyword>
<feature type="binding site" evidence="6">
    <location>
        <position position="7"/>
    </location>
    <ligand>
        <name>Mg(2+)</name>
        <dbReference type="ChEBI" id="CHEBI:18420"/>
    </ligand>
</feature>
<keyword evidence="2 6" id="KW-0808">Transferase</keyword>
<name>A0A398CTH8_9BACT</name>
<comment type="similarity">
    <text evidence="1 6 7">Belongs to the acetokinase family.</text>
</comment>
<dbReference type="PROSITE" id="PS01075">
    <property type="entry name" value="ACETATE_KINASE_1"/>
    <property type="match status" value="1"/>
</dbReference>
<dbReference type="NCBIfam" id="TIGR00016">
    <property type="entry name" value="ackA"/>
    <property type="match status" value="1"/>
</dbReference>
<dbReference type="UniPathway" id="UPA00340">
    <property type="reaction ID" value="UER00458"/>
</dbReference>
<feature type="binding site" evidence="6">
    <location>
        <position position="384"/>
    </location>
    <ligand>
        <name>Mg(2+)</name>
        <dbReference type="ChEBI" id="CHEBI:18420"/>
    </ligand>
</feature>
<keyword evidence="6" id="KW-0963">Cytoplasm</keyword>
<evidence type="ECO:0000256" key="3">
    <source>
        <dbReference type="ARBA" id="ARBA00022741"/>
    </source>
</evidence>
<dbReference type="AlphaFoldDB" id="A0A398CTH8"/>
<dbReference type="PRINTS" id="PR00471">
    <property type="entry name" value="ACETATEKNASE"/>
</dbReference>
<dbReference type="InterPro" id="IPR043129">
    <property type="entry name" value="ATPase_NBD"/>
</dbReference>
<dbReference type="PANTHER" id="PTHR21060">
    <property type="entry name" value="ACETATE KINASE"/>
    <property type="match status" value="1"/>
</dbReference>
<keyword evidence="4 6" id="KW-0418">Kinase</keyword>
<evidence type="ECO:0000256" key="2">
    <source>
        <dbReference type="ARBA" id="ARBA00022679"/>
    </source>
</evidence>
<feature type="active site" description="Proton donor/acceptor" evidence="6">
    <location>
        <position position="146"/>
    </location>
</feature>
<feature type="site" description="Transition state stabilizer" evidence="6">
    <location>
        <position position="239"/>
    </location>
</feature>
<feature type="binding site" evidence="6">
    <location>
        <position position="14"/>
    </location>
    <ligand>
        <name>ATP</name>
        <dbReference type="ChEBI" id="CHEBI:30616"/>
    </ligand>
</feature>
<feature type="binding site" evidence="6">
    <location>
        <begin position="206"/>
        <end position="210"/>
    </location>
    <ligand>
        <name>ATP</name>
        <dbReference type="ChEBI" id="CHEBI:30616"/>
    </ligand>
</feature>
<keyword evidence="5 6" id="KW-0067">ATP-binding</keyword>
<organism evidence="8 9">
    <name type="scientific">Candidatus Cryosericum terrychapinii</name>
    <dbReference type="NCBI Taxonomy" id="2290919"/>
    <lineage>
        <taxon>Bacteria</taxon>
        <taxon>Pseudomonadati</taxon>
        <taxon>Caldisericota/Cryosericota group</taxon>
        <taxon>Candidatus Cryosericota</taxon>
        <taxon>Candidatus Cryosericia</taxon>
        <taxon>Candidatus Cryosericales</taxon>
        <taxon>Candidatus Cryosericaceae</taxon>
        <taxon>Candidatus Cryosericum</taxon>
    </lineage>
</organism>
<dbReference type="SUPFAM" id="SSF53067">
    <property type="entry name" value="Actin-like ATPase domain"/>
    <property type="match status" value="2"/>
</dbReference>
<dbReference type="GO" id="GO:0005524">
    <property type="term" value="F:ATP binding"/>
    <property type="evidence" value="ECO:0007669"/>
    <property type="project" value="UniProtKB-KW"/>
</dbReference>
<comment type="caution">
    <text evidence="8">The sequence shown here is derived from an EMBL/GenBank/DDBJ whole genome shotgun (WGS) entry which is preliminary data.</text>
</comment>
<feature type="binding site" evidence="6">
    <location>
        <begin position="281"/>
        <end position="283"/>
    </location>
    <ligand>
        <name>ATP</name>
        <dbReference type="ChEBI" id="CHEBI:30616"/>
    </ligand>
</feature>
<comment type="function">
    <text evidence="6">Catalyzes the formation of acetyl phosphate from acetate and ATP. Can also catalyze the reverse reaction.</text>
</comment>
<evidence type="ECO:0000256" key="1">
    <source>
        <dbReference type="ARBA" id="ARBA00008748"/>
    </source>
</evidence>
<dbReference type="InterPro" id="IPR023865">
    <property type="entry name" value="Aliphatic_acid_kinase_CS"/>
</dbReference>
<feature type="binding site" evidence="6">
    <location>
        <begin position="329"/>
        <end position="333"/>
    </location>
    <ligand>
        <name>ATP</name>
        <dbReference type="ChEBI" id="CHEBI:30616"/>
    </ligand>
</feature>
<dbReference type="Proteomes" id="UP000266328">
    <property type="component" value="Unassembled WGS sequence"/>
</dbReference>
<evidence type="ECO:0000256" key="6">
    <source>
        <dbReference type="HAMAP-Rule" id="MF_00020"/>
    </source>
</evidence>
<dbReference type="PANTHER" id="PTHR21060:SF15">
    <property type="entry name" value="ACETATE KINASE-RELATED"/>
    <property type="match status" value="1"/>
</dbReference>
<dbReference type="InterPro" id="IPR000890">
    <property type="entry name" value="Aliphatic_acid_kin_short-chain"/>
</dbReference>
<feature type="binding site" evidence="6">
    <location>
        <position position="89"/>
    </location>
    <ligand>
        <name>substrate</name>
    </ligand>
</feature>
<comment type="subunit">
    <text evidence="6">Homodimer.</text>
</comment>
<evidence type="ECO:0000256" key="4">
    <source>
        <dbReference type="ARBA" id="ARBA00022777"/>
    </source>
</evidence>
<dbReference type="GO" id="GO:0006083">
    <property type="term" value="P:acetate metabolic process"/>
    <property type="evidence" value="ECO:0007669"/>
    <property type="project" value="TreeGrafter"/>
</dbReference>
<dbReference type="RefSeq" id="WP_119089385.1">
    <property type="nucleotide sequence ID" value="NZ_QXIS01000032.1"/>
</dbReference>
<dbReference type="GO" id="GO:0005737">
    <property type="term" value="C:cytoplasm"/>
    <property type="evidence" value="ECO:0007669"/>
    <property type="project" value="UniProtKB-SubCell"/>
</dbReference>
<evidence type="ECO:0000256" key="5">
    <source>
        <dbReference type="ARBA" id="ARBA00022840"/>
    </source>
</evidence>
<evidence type="ECO:0000313" key="9">
    <source>
        <dbReference type="Proteomes" id="UP000266328"/>
    </source>
</evidence>
<accession>A0A398CTH8</accession>
<protein>
    <recommendedName>
        <fullName evidence="6">Acetate kinase</fullName>
        <ecNumber evidence="6">2.7.2.1</ecNumber>
    </recommendedName>
    <alternativeName>
        <fullName evidence="6">Acetokinase</fullName>
    </alternativeName>
</protein>
<dbReference type="Gene3D" id="3.30.420.40">
    <property type="match status" value="2"/>
</dbReference>
<dbReference type="GO" id="GO:0008776">
    <property type="term" value="F:acetate kinase activity"/>
    <property type="evidence" value="ECO:0007669"/>
    <property type="project" value="UniProtKB-UniRule"/>
</dbReference>
<dbReference type="PROSITE" id="PS01076">
    <property type="entry name" value="ACETATE_KINASE_2"/>
    <property type="match status" value="1"/>
</dbReference>
<evidence type="ECO:0000313" key="8">
    <source>
        <dbReference type="EMBL" id="RIE05892.1"/>
    </source>
</evidence>
<proteinExistence type="inferred from homology"/>